<reference evidence="2" key="1">
    <citation type="submission" date="2007-07" db="EMBL/GenBank/DDBJ databases">
        <title>PCAP assembly of the Caenorhabditis remanei genome.</title>
        <authorList>
            <consortium name="The Caenorhabditis remanei Sequencing Consortium"/>
            <person name="Wilson R.K."/>
        </authorList>
    </citation>
    <scope>NUCLEOTIDE SEQUENCE [LARGE SCALE GENOMIC DNA]</scope>
    <source>
        <strain evidence="2">PB4641</strain>
    </source>
</reference>
<dbReference type="InterPro" id="IPR029052">
    <property type="entry name" value="Metallo-depent_PP-like"/>
</dbReference>
<dbReference type="OMA" id="TINNACK"/>
<dbReference type="PANTHER" id="PTHR11668">
    <property type="entry name" value="SERINE/THREONINE PROTEIN PHOSPHATASE"/>
    <property type="match status" value="1"/>
</dbReference>
<feature type="domain" description="Serine/threonine specific protein phosphatases" evidence="1">
    <location>
        <begin position="26"/>
        <end position="219"/>
    </location>
</feature>
<dbReference type="GO" id="GO:0005737">
    <property type="term" value="C:cytoplasm"/>
    <property type="evidence" value="ECO:0007669"/>
    <property type="project" value="TreeGrafter"/>
</dbReference>
<dbReference type="STRING" id="31234.E3NAG5"/>
<dbReference type="InterPro" id="IPR004843">
    <property type="entry name" value="Calcineurin-like_PHP"/>
</dbReference>
<dbReference type="HOGENOM" id="CLU_1257098_0_0_1"/>
<dbReference type="InParanoid" id="E3NAG5"/>
<dbReference type="PRINTS" id="PR00114">
    <property type="entry name" value="STPHPHTASE"/>
</dbReference>
<name>E3NAG5_CAERE</name>
<dbReference type="InterPro" id="IPR006186">
    <property type="entry name" value="Ser/Thr-sp_prot-phosphatase"/>
</dbReference>
<keyword evidence="3" id="KW-1185">Reference proteome</keyword>
<dbReference type="eggNOG" id="KOG0374">
    <property type="taxonomic scope" value="Eukaryota"/>
</dbReference>
<accession>E3NAG5</accession>
<organism evidence="3">
    <name type="scientific">Caenorhabditis remanei</name>
    <name type="common">Caenorhabditis vulgaris</name>
    <dbReference type="NCBI Taxonomy" id="31234"/>
    <lineage>
        <taxon>Eukaryota</taxon>
        <taxon>Metazoa</taxon>
        <taxon>Ecdysozoa</taxon>
        <taxon>Nematoda</taxon>
        <taxon>Chromadorea</taxon>
        <taxon>Rhabditida</taxon>
        <taxon>Rhabditina</taxon>
        <taxon>Rhabditomorpha</taxon>
        <taxon>Rhabditoidea</taxon>
        <taxon>Rhabditidae</taxon>
        <taxon>Peloderinae</taxon>
        <taxon>Caenorhabditis</taxon>
    </lineage>
</organism>
<dbReference type="SMART" id="SM00156">
    <property type="entry name" value="PP2Ac"/>
    <property type="match status" value="1"/>
</dbReference>
<evidence type="ECO:0000313" key="2">
    <source>
        <dbReference type="EMBL" id="EFO91106.1"/>
    </source>
</evidence>
<dbReference type="GO" id="GO:0005634">
    <property type="term" value="C:nucleus"/>
    <property type="evidence" value="ECO:0007669"/>
    <property type="project" value="TreeGrafter"/>
</dbReference>
<dbReference type="GO" id="GO:0004722">
    <property type="term" value="F:protein serine/threonine phosphatase activity"/>
    <property type="evidence" value="ECO:0007669"/>
    <property type="project" value="TreeGrafter"/>
</dbReference>
<dbReference type="SUPFAM" id="SSF56300">
    <property type="entry name" value="Metallo-dependent phosphatases"/>
    <property type="match status" value="1"/>
</dbReference>
<dbReference type="EMBL" id="DS268575">
    <property type="protein sequence ID" value="EFO91106.1"/>
    <property type="molecule type" value="Genomic_DNA"/>
</dbReference>
<dbReference type="Proteomes" id="UP000008281">
    <property type="component" value="Unassembled WGS sequence"/>
</dbReference>
<sequence length="220" mass="24943">MTKNWGPTQLYFSKSSPRIGITRRRWTSTNKNSLAEHAKEHFKSEPVLAKISPPVIVVGGVHGQYADLGSILNSRFLGFVNYRLVFLEPSSKCIQIIFRFVFLGDYVDRGENAVACIALLFALKIHFPKQYVLLRGNNETKTINNACKFREELVKKIGEDDGRVGEIPRSVLWMPLACWLEGVLTMHGGISTRLENWKNIENIQRPLVDVNVNQLACDLI</sequence>
<evidence type="ECO:0000259" key="1">
    <source>
        <dbReference type="SMART" id="SM00156"/>
    </source>
</evidence>
<dbReference type="AlphaFoldDB" id="E3NAG5"/>
<dbReference type="InterPro" id="IPR050341">
    <property type="entry name" value="PP1_catalytic_subunit"/>
</dbReference>
<dbReference type="Pfam" id="PF00149">
    <property type="entry name" value="Metallophos"/>
    <property type="match status" value="1"/>
</dbReference>
<dbReference type="OrthoDB" id="256429at2759"/>
<gene>
    <name evidence="2" type="ORF">CRE_30423</name>
</gene>
<protein>
    <recommendedName>
        <fullName evidence="1">Serine/threonine specific protein phosphatases domain-containing protein</fullName>
    </recommendedName>
</protein>
<dbReference type="PANTHER" id="PTHR11668:SF450">
    <property type="entry name" value="SERINE_THREONINE-PROTEIN PHOSPHATASE"/>
    <property type="match status" value="1"/>
</dbReference>
<proteinExistence type="predicted"/>
<dbReference type="Gene3D" id="3.60.21.10">
    <property type="match status" value="1"/>
</dbReference>
<evidence type="ECO:0000313" key="3">
    <source>
        <dbReference type="Proteomes" id="UP000008281"/>
    </source>
</evidence>